<keyword evidence="3" id="KW-1185">Reference proteome</keyword>
<reference evidence="3" key="1">
    <citation type="submission" date="2021-06" db="EMBL/GenBank/DDBJ databases">
        <title>Identification of Pseudomonas cichorii causing bacterial leaf black spot of flue-cured tobacco, a new disease in China.</title>
        <authorList>
            <person name="Lu C.-H."/>
        </authorList>
    </citation>
    <scope>NUCLEOTIDE SEQUENCE [LARGE SCALE GENOMIC DNA]</scope>
    <source>
        <strain evidence="3">LJ2</strain>
    </source>
</reference>
<evidence type="ECO:0000259" key="1">
    <source>
        <dbReference type="Pfam" id="PF20178"/>
    </source>
</evidence>
<evidence type="ECO:0000313" key="3">
    <source>
        <dbReference type="Proteomes" id="UP000683401"/>
    </source>
</evidence>
<accession>A0ABX8HWR2</accession>
<protein>
    <recommendedName>
        <fullName evidence="1">Dermonecrotic toxin N-terminal domain-containing protein</fullName>
    </recommendedName>
</protein>
<organism evidence="2 3">
    <name type="scientific">Pseudomonas lijiangensis</name>
    <dbReference type="NCBI Taxonomy" id="2995658"/>
    <lineage>
        <taxon>Bacteria</taxon>
        <taxon>Pseudomonadati</taxon>
        <taxon>Pseudomonadota</taxon>
        <taxon>Gammaproteobacteria</taxon>
        <taxon>Pseudomonadales</taxon>
        <taxon>Pseudomonadaceae</taxon>
        <taxon>Pseudomonas</taxon>
    </lineage>
</organism>
<dbReference type="RefSeq" id="WP_216705271.1">
    <property type="nucleotide sequence ID" value="NZ_CP076668.1"/>
</dbReference>
<name>A0ABX8HWR2_9PSED</name>
<proteinExistence type="predicted"/>
<sequence length="1717" mass="193615">MPATPYFQTEALRQRFQRNLRLARARKRITDEEFGYLQYLADTEQPGHLEVYRPILEDGSPEPLAMVTTWVIQRWNSGTSVVYVDTLADGLMRFSDRQQLTAYATQAFSVTADKHPGFQLQLVEGALFEQRMWQVIDHQAQTLRWLADDLQTLPSLDHVLGRLLASRHADLWSTGDLDLHAPRVQIVQQMAAEHGTSREILVRTQSLEQLALDALTGKVLPAGQRCRFIGRRGQPLESAGVSDFNLRLADIKDEYERQVADYWSSPDRYGLTRRHRFAQALADAFSHRVWMLQQSEPSSTTILARIAALPLYKHSALPISRLSLTVAGQGPYKLVSLYLIPLEQGAYALYSPLKGVRQLKSRQALVDLFNSPVGRSELRHYLSLNDQAELSTLETAVGLQVNDYRVDKPLFYDCIEGIIGLQERSLAEALKRHCRDEGELRAMLDDALDVRALLDERLPYIGIGGRWLNEPTHFLVSWPPMSGARSAPSSPTVVPALSWGEQLSRIEDTLREIGDLRPSMEMFVRQALSPYLAALDYPVPHEGQNIRLIWSEQGVCEGSDVRVHCESPQTHGLADLVIERFSGARSRPIPPNSRIQLPAEHRGDDGSAALPVPLLETIVDRVANAQQASCLAGFKAFYDRPLRIANTQRQVSQTLRNSREQMLRLELALARRHKVIAASLLDLLQAVLDRPLSETRRGSADVQRITLRLSGRRFPLGLNVVGALQMPGQARQRLLFWSPFMGLLEMDSRAELEAWLQMRLADPEWRSKWLAVFPDQDRQWVDETLAARAIMTLSLERVDGDFLHLMQQDAQQGQSSEFATALHDARQHRLAAMSFKGGVDLSGNNDWLLTWLDCLSIRVQGLLFMNSMPNWLRNASLEDLERYLELAKNYFRTLDPATDFLAGVPPMQLFARPRLLEALQRDFPGYALDPDKITVTMTIYDPWSVMVGTGNLPPSFPAGTRVYSESLVDYSLNHFSGIQEGVSSVGLPAGMPLPAGLDAHYVARLVHELDVGRHYRTLLSERFDPSTPEYASRRESFMQQIPSLLMVAAIELKMQGIISQKAFDYLESVLDMPDGMAREPLDGQQIVMRPLTLVPRQGMAADAVDGFYLFGPKDPEQGPLLLHVQFSEQFTLKEFRDRDHLLAELRTKGALQDLLLSRLKPRLRNRYDNGGLNQAHIALPLQGPDSIFDTTLERPEKVSLGTMVVEGNAMRHQFEAVVKVMHGLSRTQAVTSVEADWAHFVHLTELFSNAVMFFVPARLGALIAIWQGEELLTRSVSAVMEQKWWVALSDFTMMLGTLVSNRRVEVQPMRMWFLARKSRFLWRSSASPAVLQRHLGTFEELDVDLATLRHDALRNVYEDTRTQRLYAALEGKVYQVEHVDGVWRIKGKAGPGPDLRLDAQQKWQLDLDPGLGGSLRSSNPIDREIDGVIEEFVSVRADGMKNIRLYSREEARKITMARVHALGYLKNALFNLNAPTVEGLSEPVQLALKSFFGVDKATPSMIDNVRQRFTELYDGLLQPSLAPLSSGRFVLGRTRSGHESVSAFVVVGDPRKRIILTEDFFSPPSYSLKAVLPGNRAFNADDHYRASILIHEMSHQACDAVDFAYLKAAAPPTEMIDVGQPAWSFYHRQLQVVRDRSLSHLTPKGRLFRIPSGNVMRDLRPQDGRLFRKMNSLTGQATAKEAREIFLSDPEVRSRVILSNADSITMLVSLLGRERFS</sequence>
<evidence type="ECO:0000313" key="2">
    <source>
        <dbReference type="EMBL" id="QWU84609.1"/>
    </source>
</evidence>
<dbReference type="InterPro" id="IPR046673">
    <property type="entry name" value="ToxA_N"/>
</dbReference>
<feature type="domain" description="Dermonecrotic toxin N-terminal" evidence="1">
    <location>
        <begin position="650"/>
        <end position="774"/>
    </location>
</feature>
<gene>
    <name evidence="2" type="ORF">KQP88_07575</name>
</gene>
<dbReference type="Proteomes" id="UP000683401">
    <property type="component" value="Chromosome"/>
</dbReference>
<dbReference type="EMBL" id="CP076668">
    <property type="protein sequence ID" value="QWU84609.1"/>
    <property type="molecule type" value="Genomic_DNA"/>
</dbReference>
<dbReference type="Pfam" id="PF20178">
    <property type="entry name" value="ToxA_N"/>
    <property type="match status" value="2"/>
</dbReference>
<feature type="domain" description="Dermonecrotic toxin N-terminal" evidence="1">
    <location>
        <begin position="901"/>
        <end position="1148"/>
    </location>
</feature>